<protein>
    <recommendedName>
        <fullName evidence="6">Ketoreductase (KR) domain-containing protein</fullName>
    </recommendedName>
</protein>
<evidence type="ECO:0000256" key="3">
    <source>
        <dbReference type="ARBA" id="ARBA00023002"/>
    </source>
</evidence>
<evidence type="ECO:0000313" key="4">
    <source>
        <dbReference type="EMBL" id="OQE23352.1"/>
    </source>
</evidence>
<organism evidence="4 5">
    <name type="scientific">Penicillium flavigenum</name>
    <dbReference type="NCBI Taxonomy" id="254877"/>
    <lineage>
        <taxon>Eukaryota</taxon>
        <taxon>Fungi</taxon>
        <taxon>Dikarya</taxon>
        <taxon>Ascomycota</taxon>
        <taxon>Pezizomycotina</taxon>
        <taxon>Eurotiomycetes</taxon>
        <taxon>Eurotiomycetidae</taxon>
        <taxon>Eurotiales</taxon>
        <taxon>Aspergillaceae</taxon>
        <taxon>Penicillium</taxon>
    </lineage>
</organism>
<dbReference type="InterPro" id="IPR036291">
    <property type="entry name" value="NAD(P)-bd_dom_sf"/>
</dbReference>
<dbReference type="PRINTS" id="PR00081">
    <property type="entry name" value="GDHRDH"/>
</dbReference>
<evidence type="ECO:0000313" key="5">
    <source>
        <dbReference type="Proteomes" id="UP000191342"/>
    </source>
</evidence>
<keyword evidence="5" id="KW-1185">Reference proteome</keyword>
<sequence length="340" mass="37079">MESRFSVYELTTCGNDHKPTSTHHRVISELTESYFSTTYPKHFVKKEVATLPMEAQELFSVKGIVAVVTGGGTGIGFMMAKALAANGAAKVYIVGRREEKLREAAQFHPSIIPLPGDITKREDLERLAERVKEDTGYVNLVVANAGITGPGLQKLKPGYTLADYVEHAWATPMEEFNAVYELNCTAVYYTVLSFLGLLDEGNRRNTYLKSQVIATASCASFLRNPLAGYAYCSSKAGLISMMKCFSTFCVPWGIRFNTLAAGLFPSELSASLFDSFRANRDIPITEEGAFSRSWQPAERAGSDDDMAGVILYMTSKAGSFLNGSVLLVDGGKVATIPSTY</sequence>
<dbReference type="PANTHER" id="PTHR43618:SF18">
    <property type="entry name" value="SHORT CHAIN DEHYDROGENASE_REDUCTASE FAMILY (AFU_ORTHOLOGUE AFUA_5G12480)"/>
    <property type="match status" value="1"/>
</dbReference>
<name>A0A1V6TAF0_9EURO</name>
<accession>A0A1V6TAF0</accession>
<reference evidence="5" key="1">
    <citation type="journal article" date="2017" name="Nat. Microbiol.">
        <title>Global analysis of biosynthetic gene clusters reveals vast potential of secondary metabolite production in Penicillium species.</title>
        <authorList>
            <person name="Nielsen J.C."/>
            <person name="Grijseels S."/>
            <person name="Prigent S."/>
            <person name="Ji B."/>
            <person name="Dainat J."/>
            <person name="Nielsen K.F."/>
            <person name="Frisvad J.C."/>
            <person name="Workman M."/>
            <person name="Nielsen J."/>
        </authorList>
    </citation>
    <scope>NUCLEOTIDE SEQUENCE [LARGE SCALE GENOMIC DNA]</scope>
    <source>
        <strain evidence="5">IBT 14082</strain>
    </source>
</reference>
<evidence type="ECO:0000256" key="2">
    <source>
        <dbReference type="ARBA" id="ARBA00022857"/>
    </source>
</evidence>
<dbReference type="InterPro" id="IPR052178">
    <property type="entry name" value="Sec_Metab_Biosynth_SDR"/>
</dbReference>
<dbReference type="CDD" id="cd05233">
    <property type="entry name" value="SDR_c"/>
    <property type="match status" value="1"/>
</dbReference>
<comment type="caution">
    <text evidence="4">The sequence shown here is derived from an EMBL/GenBank/DDBJ whole genome shotgun (WGS) entry which is preliminary data.</text>
</comment>
<evidence type="ECO:0000256" key="1">
    <source>
        <dbReference type="ARBA" id="ARBA00006484"/>
    </source>
</evidence>
<dbReference type="GO" id="GO:0016491">
    <property type="term" value="F:oxidoreductase activity"/>
    <property type="evidence" value="ECO:0007669"/>
    <property type="project" value="UniProtKB-KW"/>
</dbReference>
<proteinExistence type="inferred from homology"/>
<gene>
    <name evidence="4" type="ORF">PENFLA_c011G09519</name>
</gene>
<dbReference type="SUPFAM" id="SSF51735">
    <property type="entry name" value="NAD(P)-binding Rossmann-fold domains"/>
    <property type="match status" value="1"/>
</dbReference>
<comment type="similarity">
    <text evidence="1">Belongs to the short-chain dehydrogenases/reductases (SDR) family.</text>
</comment>
<dbReference type="Pfam" id="PF00106">
    <property type="entry name" value="adh_short"/>
    <property type="match status" value="1"/>
</dbReference>
<dbReference type="Proteomes" id="UP000191342">
    <property type="component" value="Unassembled WGS sequence"/>
</dbReference>
<dbReference type="EMBL" id="MLQL01000011">
    <property type="protein sequence ID" value="OQE23352.1"/>
    <property type="molecule type" value="Genomic_DNA"/>
</dbReference>
<dbReference type="Gene3D" id="3.40.50.720">
    <property type="entry name" value="NAD(P)-binding Rossmann-like Domain"/>
    <property type="match status" value="1"/>
</dbReference>
<dbReference type="AlphaFoldDB" id="A0A1V6TAF0"/>
<keyword evidence="3" id="KW-0560">Oxidoreductase</keyword>
<dbReference type="STRING" id="254877.A0A1V6TAF0"/>
<dbReference type="PANTHER" id="PTHR43618">
    <property type="entry name" value="7-ALPHA-HYDROXYSTEROID DEHYDROGENASE"/>
    <property type="match status" value="1"/>
</dbReference>
<dbReference type="OrthoDB" id="2962696at2759"/>
<keyword evidence="2" id="KW-0521">NADP</keyword>
<dbReference type="InterPro" id="IPR002347">
    <property type="entry name" value="SDR_fam"/>
</dbReference>
<evidence type="ECO:0008006" key="6">
    <source>
        <dbReference type="Google" id="ProtNLM"/>
    </source>
</evidence>